<evidence type="ECO:0000313" key="1">
    <source>
        <dbReference type="EMBL" id="GLQ17949.1"/>
    </source>
</evidence>
<accession>A0ABQ5USS1</accession>
<reference evidence="1" key="2">
    <citation type="submission" date="2023-01" db="EMBL/GenBank/DDBJ databases">
        <title>Draft genome sequence of Maritalea porphyrae strain NBRC 107169.</title>
        <authorList>
            <person name="Sun Q."/>
            <person name="Mori K."/>
        </authorList>
    </citation>
    <scope>NUCLEOTIDE SEQUENCE</scope>
    <source>
        <strain evidence="1">NBRC 107169</strain>
    </source>
</reference>
<dbReference type="NCBIfam" id="TIGR02216">
    <property type="entry name" value="phage_TIGR02216"/>
    <property type="match status" value="1"/>
</dbReference>
<comment type="caution">
    <text evidence="1">The sequence shown here is derived from an EMBL/GenBank/DDBJ whole genome shotgun (WGS) entry which is preliminary data.</text>
</comment>
<dbReference type="InterPro" id="IPR011739">
    <property type="entry name" value="GTA_rcc01693"/>
</dbReference>
<dbReference type="RefSeq" id="WP_284364455.1">
    <property type="nucleotide sequence ID" value="NZ_BSNI01000002.1"/>
</dbReference>
<sequence>MNRFPWAEAAKIGFGLLNLSPQEFWQLTPLELRMIAIAFGQDVQGLDRNSFEQLAQKYPDKDEQNG</sequence>
<keyword evidence="2" id="KW-1185">Reference proteome</keyword>
<reference evidence="1" key="1">
    <citation type="journal article" date="2014" name="Int. J. Syst. Evol. Microbiol.">
        <title>Complete genome of a new Firmicutes species belonging to the dominant human colonic microbiota ('Ruminococcus bicirculans') reveals two chromosomes and a selective capacity to utilize plant glucans.</title>
        <authorList>
            <consortium name="NISC Comparative Sequencing Program"/>
            <person name="Wegmann U."/>
            <person name="Louis P."/>
            <person name="Goesmann A."/>
            <person name="Henrissat B."/>
            <person name="Duncan S.H."/>
            <person name="Flint H.J."/>
        </authorList>
    </citation>
    <scope>NUCLEOTIDE SEQUENCE</scope>
    <source>
        <strain evidence="1">NBRC 107169</strain>
    </source>
</reference>
<protein>
    <recommendedName>
        <fullName evidence="3">Phage tail assembly chaperone</fullName>
    </recommendedName>
</protein>
<dbReference type="Proteomes" id="UP001161405">
    <property type="component" value="Unassembled WGS sequence"/>
</dbReference>
<dbReference type="InterPro" id="IPR019056">
    <property type="entry name" value="Phage_TAC_6"/>
</dbReference>
<evidence type="ECO:0008006" key="3">
    <source>
        <dbReference type="Google" id="ProtNLM"/>
    </source>
</evidence>
<proteinExistence type="predicted"/>
<name>A0ABQ5USS1_9HYPH</name>
<dbReference type="EMBL" id="BSNI01000002">
    <property type="protein sequence ID" value="GLQ17949.1"/>
    <property type="molecule type" value="Genomic_DNA"/>
</dbReference>
<gene>
    <name evidence="1" type="ORF">GCM10007879_21980</name>
</gene>
<evidence type="ECO:0000313" key="2">
    <source>
        <dbReference type="Proteomes" id="UP001161405"/>
    </source>
</evidence>
<dbReference type="Pfam" id="PF09550">
    <property type="entry name" value="Phage_TAC_6"/>
    <property type="match status" value="1"/>
</dbReference>
<organism evidence="1 2">
    <name type="scientific">Maritalea porphyrae</name>
    <dbReference type="NCBI Taxonomy" id="880732"/>
    <lineage>
        <taxon>Bacteria</taxon>
        <taxon>Pseudomonadati</taxon>
        <taxon>Pseudomonadota</taxon>
        <taxon>Alphaproteobacteria</taxon>
        <taxon>Hyphomicrobiales</taxon>
        <taxon>Devosiaceae</taxon>
        <taxon>Maritalea</taxon>
    </lineage>
</organism>